<sequence length="280" mass="30109">MDTDQGSVVLRRFSGCLHGATLLTLHCDSRRPGEPFGTDVVKQLAADGLLGHVLWSTACTPRDVLAGGFQVLRENGLFLARVDLSGVPGDPGRLRELIAAVQLLRRLGILVEYELDLFAGAPRFSGVRDKIAMMRYVVADGTVPAMFTTGPIEGPCSPWLDGYRRQLAIAVEPWIGPGGLAGQLAQAWAEIVVAERLMLALSGVAAHRIALQRLTLRTNTVLLDLVSAGAREYETTGGTRLLDDDLILPVAEPLAARMIALRNNFLQVNGPALRADGSIR</sequence>
<dbReference type="Proteomes" id="UP000318380">
    <property type="component" value="Unassembled WGS sequence"/>
</dbReference>
<proteinExistence type="predicted"/>
<gene>
    <name evidence="1" type="ORF">FB561_1159</name>
</gene>
<accession>A0A561BMM4</accession>
<protein>
    <submittedName>
        <fullName evidence="1">Uncharacterized protein</fullName>
    </submittedName>
</protein>
<dbReference type="OrthoDB" id="3821872at2"/>
<evidence type="ECO:0000313" key="2">
    <source>
        <dbReference type="Proteomes" id="UP000318380"/>
    </source>
</evidence>
<comment type="caution">
    <text evidence="1">The sequence shown here is derived from an EMBL/GenBank/DDBJ whole genome shotgun (WGS) entry which is preliminary data.</text>
</comment>
<reference evidence="1 2" key="1">
    <citation type="submission" date="2019-06" db="EMBL/GenBank/DDBJ databases">
        <title>Sequencing the genomes of 1000 actinobacteria strains.</title>
        <authorList>
            <person name="Klenk H.-P."/>
        </authorList>
    </citation>
    <scope>NUCLEOTIDE SEQUENCE [LARGE SCALE GENOMIC DNA]</scope>
    <source>
        <strain evidence="1 2">DSM 24683</strain>
    </source>
</reference>
<dbReference type="EMBL" id="VIVK01000001">
    <property type="protein sequence ID" value="TWD80087.1"/>
    <property type="molecule type" value="Genomic_DNA"/>
</dbReference>
<dbReference type="RefSeq" id="WP_145803795.1">
    <property type="nucleotide sequence ID" value="NZ_VIVK01000001.1"/>
</dbReference>
<name>A0A561BMM4_9ACTN</name>
<evidence type="ECO:0000313" key="1">
    <source>
        <dbReference type="EMBL" id="TWD80087.1"/>
    </source>
</evidence>
<keyword evidence="2" id="KW-1185">Reference proteome</keyword>
<organism evidence="1 2">
    <name type="scientific">Kribbella amoyensis</name>
    <dbReference type="NCBI Taxonomy" id="996641"/>
    <lineage>
        <taxon>Bacteria</taxon>
        <taxon>Bacillati</taxon>
        <taxon>Actinomycetota</taxon>
        <taxon>Actinomycetes</taxon>
        <taxon>Propionibacteriales</taxon>
        <taxon>Kribbellaceae</taxon>
        <taxon>Kribbella</taxon>
    </lineage>
</organism>
<dbReference type="AlphaFoldDB" id="A0A561BMM4"/>